<evidence type="ECO:0000313" key="16">
    <source>
        <dbReference type="EMBL" id="CAA0088960.1"/>
    </source>
</evidence>
<dbReference type="EMBL" id="CACSIK010000001">
    <property type="protein sequence ID" value="CAA0088960.1"/>
    <property type="molecule type" value="Genomic_DNA"/>
</dbReference>
<evidence type="ECO:0000256" key="12">
    <source>
        <dbReference type="ARBA" id="ARBA00023136"/>
    </source>
</evidence>
<dbReference type="AlphaFoldDB" id="A0A5S9NXN4"/>
<dbReference type="Proteomes" id="UP000439591">
    <property type="component" value="Unassembled WGS sequence"/>
</dbReference>
<keyword evidence="5" id="KW-0475">Mercuric resistance</keyword>
<accession>A0A5S9NXN4</accession>
<sequence>MKVTAQSLMPYKPEPPAELESLALETKITKALDAVLRYRDYTVATPENSGVVMSDKESNLPLIGGVIAAVGAGLCCAGPFVLLLLGVSGSWISNLTLFEPFRPYFILVVIVLFGYAAWKVYRPIEKCDPGTACALPQVRLRRQIILWVTVLIALALVTSNYWIILFV</sequence>
<keyword evidence="9" id="KW-0479">Metal-binding</keyword>
<feature type="transmembrane region" description="Helical" evidence="15">
    <location>
        <begin position="101"/>
        <end position="118"/>
    </location>
</feature>
<comment type="subcellular location">
    <subcellularLocation>
        <location evidence="1">Cell inner membrane</location>
        <topology evidence="1">Multi-pass membrane protein</topology>
    </subcellularLocation>
</comment>
<dbReference type="Gene3D" id="1.10.287.910">
    <property type="entry name" value="bacterial mercury transporter, merf"/>
    <property type="match status" value="1"/>
</dbReference>
<evidence type="ECO:0000313" key="18">
    <source>
        <dbReference type="Proteomes" id="UP000435877"/>
    </source>
</evidence>
<feature type="transmembrane region" description="Helical" evidence="15">
    <location>
        <begin position="62"/>
        <end position="89"/>
    </location>
</feature>
<name>A0A5S9NXN4_9GAMM</name>
<evidence type="ECO:0000256" key="3">
    <source>
        <dbReference type="ARBA" id="ARBA00017053"/>
    </source>
</evidence>
<evidence type="ECO:0000256" key="13">
    <source>
        <dbReference type="ARBA" id="ARBA00030934"/>
    </source>
</evidence>
<dbReference type="GO" id="GO:0046872">
    <property type="term" value="F:metal ion binding"/>
    <property type="evidence" value="ECO:0007669"/>
    <property type="project" value="UniProtKB-KW"/>
</dbReference>
<keyword evidence="6" id="KW-1003">Cell membrane</keyword>
<proteinExistence type="inferred from homology"/>
<evidence type="ECO:0000256" key="4">
    <source>
        <dbReference type="ARBA" id="ARBA00022448"/>
    </source>
</evidence>
<organism evidence="17 19">
    <name type="scientific">Zhongshania aliphaticivorans</name>
    <dbReference type="NCBI Taxonomy" id="1470434"/>
    <lineage>
        <taxon>Bacteria</taxon>
        <taxon>Pseudomonadati</taxon>
        <taxon>Pseudomonadota</taxon>
        <taxon>Gammaproteobacteria</taxon>
        <taxon>Cellvibrionales</taxon>
        <taxon>Spongiibacteraceae</taxon>
        <taxon>Zhongshania</taxon>
    </lineage>
</organism>
<keyword evidence="8 15" id="KW-0812">Transmembrane</keyword>
<dbReference type="GO" id="GO:0005886">
    <property type="term" value="C:plasma membrane"/>
    <property type="evidence" value="ECO:0007669"/>
    <property type="project" value="UniProtKB-SubCell"/>
</dbReference>
<comment type="similarity">
    <text evidence="2">Belongs to the MerT family.</text>
</comment>
<dbReference type="Proteomes" id="UP000435877">
    <property type="component" value="Unassembled WGS sequence"/>
</dbReference>
<keyword evidence="7" id="KW-0997">Cell inner membrane</keyword>
<evidence type="ECO:0000256" key="7">
    <source>
        <dbReference type="ARBA" id="ARBA00022519"/>
    </source>
</evidence>
<comment type="function">
    <text evidence="14">Involved in mercury resistance. Probably transfers a mercuric ion from the periplasmic Hg(2+)-binding protein MerP to the cytoplasmic mercuric reductase MerA.</text>
</comment>
<keyword evidence="18" id="KW-1185">Reference proteome</keyword>
<feature type="transmembrane region" description="Helical" evidence="15">
    <location>
        <begin position="144"/>
        <end position="164"/>
    </location>
</feature>
<evidence type="ECO:0000256" key="10">
    <source>
        <dbReference type="ARBA" id="ARBA00022914"/>
    </source>
</evidence>
<keyword evidence="11 15" id="KW-1133">Transmembrane helix</keyword>
<dbReference type="GO" id="GO:0015097">
    <property type="term" value="F:mercury ion transmembrane transporter activity"/>
    <property type="evidence" value="ECO:0007669"/>
    <property type="project" value="InterPro"/>
</dbReference>
<evidence type="ECO:0000313" key="19">
    <source>
        <dbReference type="Proteomes" id="UP000439591"/>
    </source>
</evidence>
<dbReference type="Pfam" id="PF02411">
    <property type="entry name" value="MerT"/>
    <property type="match status" value="1"/>
</dbReference>
<dbReference type="EMBL" id="CACSIM010000002">
    <property type="protein sequence ID" value="CAA0095465.1"/>
    <property type="molecule type" value="Genomic_DNA"/>
</dbReference>
<evidence type="ECO:0000256" key="6">
    <source>
        <dbReference type="ARBA" id="ARBA00022475"/>
    </source>
</evidence>
<keyword evidence="10" id="KW-0476">Mercury</keyword>
<evidence type="ECO:0000256" key="9">
    <source>
        <dbReference type="ARBA" id="ARBA00022723"/>
    </source>
</evidence>
<evidence type="ECO:0000313" key="17">
    <source>
        <dbReference type="EMBL" id="CAA0095465.1"/>
    </source>
</evidence>
<protein>
    <recommendedName>
        <fullName evidence="3">Mercuric transport protein MerT</fullName>
    </recommendedName>
    <alternativeName>
        <fullName evidence="13">Mercury ion transport protein</fullName>
    </alternativeName>
</protein>
<evidence type="ECO:0000256" key="11">
    <source>
        <dbReference type="ARBA" id="ARBA00022989"/>
    </source>
</evidence>
<keyword evidence="12 15" id="KW-0472">Membrane</keyword>
<dbReference type="InterPro" id="IPR003457">
    <property type="entry name" value="Transprt_MerT"/>
</dbReference>
<evidence type="ECO:0000256" key="5">
    <source>
        <dbReference type="ARBA" id="ARBA00022466"/>
    </source>
</evidence>
<evidence type="ECO:0000256" key="2">
    <source>
        <dbReference type="ARBA" id="ARBA00008224"/>
    </source>
</evidence>
<evidence type="ECO:0000256" key="1">
    <source>
        <dbReference type="ARBA" id="ARBA00004429"/>
    </source>
</evidence>
<evidence type="ECO:0000256" key="8">
    <source>
        <dbReference type="ARBA" id="ARBA00022692"/>
    </source>
</evidence>
<reference evidence="18 19" key="1">
    <citation type="submission" date="2019-11" db="EMBL/GenBank/DDBJ databases">
        <authorList>
            <person name="Holert J."/>
        </authorList>
    </citation>
    <scope>NUCLEOTIDE SEQUENCE [LARGE SCALE GENOMIC DNA]</scope>
    <source>
        <strain evidence="17">BC3_2A</strain>
        <strain evidence="16">SB11_1A</strain>
    </source>
</reference>
<keyword evidence="4" id="KW-0813">Transport</keyword>
<gene>
    <name evidence="17" type="primary">merT</name>
    <name evidence="16" type="ORF">IHBHHGIJ_01668</name>
    <name evidence="17" type="ORF">KFEGEMFD_01270</name>
</gene>
<evidence type="ECO:0000256" key="15">
    <source>
        <dbReference type="SAM" id="Phobius"/>
    </source>
</evidence>
<evidence type="ECO:0000256" key="14">
    <source>
        <dbReference type="ARBA" id="ARBA00045720"/>
    </source>
</evidence>